<keyword evidence="3" id="KW-1185">Reference proteome</keyword>
<dbReference type="PROSITE" id="PS51257">
    <property type="entry name" value="PROKAR_LIPOPROTEIN"/>
    <property type="match status" value="1"/>
</dbReference>
<protein>
    <recommendedName>
        <fullName evidence="4">Tetratricopeptide repeat protein</fullName>
    </recommendedName>
</protein>
<feature type="non-terminal residue" evidence="2">
    <location>
        <position position="161"/>
    </location>
</feature>
<gene>
    <name evidence="2" type="ORF">ACFL27_22215</name>
</gene>
<dbReference type="InterPro" id="IPR011990">
    <property type="entry name" value="TPR-like_helical_dom_sf"/>
</dbReference>
<evidence type="ECO:0000313" key="3">
    <source>
        <dbReference type="Proteomes" id="UP001594351"/>
    </source>
</evidence>
<comment type="caution">
    <text evidence="2">The sequence shown here is derived from an EMBL/GenBank/DDBJ whole genome shotgun (WGS) entry which is preliminary data.</text>
</comment>
<keyword evidence="1" id="KW-0472">Membrane</keyword>
<dbReference type="EMBL" id="JBHPBY010000390">
    <property type="protein sequence ID" value="MFC1852923.1"/>
    <property type="molecule type" value="Genomic_DNA"/>
</dbReference>
<name>A0ABV6Z3A5_UNCC1</name>
<organism evidence="2 3">
    <name type="scientific">candidate division CSSED10-310 bacterium</name>
    <dbReference type="NCBI Taxonomy" id="2855610"/>
    <lineage>
        <taxon>Bacteria</taxon>
        <taxon>Bacteria division CSSED10-310</taxon>
    </lineage>
</organism>
<evidence type="ECO:0000313" key="2">
    <source>
        <dbReference type="EMBL" id="MFC1852923.1"/>
    </source>
</evidence>
<proteinExistence type="predicted"/>
<feature type="transmembrane region" description="Helical" evidence="1">
    <location>
        <begin position="12"/>
        <end position="30"/>
    </location>
</feature>
<accession>A0ABV6Z3A5</accession>
<keyword evidence="1" id="KW-0812">Transmembrane</keyword>
<sequence length="161" mass="18974">MRIFHRKQTRQLLIYVLGLLFSLILSGCALQKAHKLKVRADYGRTQADDPQAQAQAIDDYNQALALYDARGKTEEVAQINTVLAEMLMDDEPAKARTHWLKAGFAWEKEDKLQQAHDAYQQWYRSFHDQDYPEKDLEEILLRLEKLAIRMMNYEQQFQWVA</sequence>
<reference evidence="2 3" key="1">
    <citation type="submission" date="2024-09" db="EMBL/GenBank/DDBJ databases">
        <title>Laminarin stimulates single cell rates of sulfate reduction while oxygen inhibits transcriptomic activity in coastal marine sediment.</title>
        <authorList>
            <person name="Lindsay M."/>
            <person name="Orcutt B."/>
            <person name="Emerson D."/>
            <person name="Stepanauskas R."/>
            <person name="D'Angelo T."/>
        </authorList>
    </citation>
    <scope>NUCLEOTIDE SEQUENCE [LARGE SCALE GENOMIC DNA]</scope>
    <source>
        <strain evidence="2">SAG AM-311-K15</strain>
    </source>
</reference>
<evidence type="ECO:0008006" key="4">
    <source>
        <dbReference type="Google" id="ProtNLM"/>
    </source>
</evidence>
<dbReference type="Proteomes" id="UP001594351">
    <property type="component" value="Unassembled WGS sequence"/>
</dbReference>
<dbReference type="SUPFAM" id="SSF48452">
    <property type="entry name" value="TPR-like"/>
    <property type="match status" value="1"/>
</dbReference>
<evidence type="ECO:0000256" key="1">
    <source>
        <dbReference type="SAM" id="Phobius"/>
    </source>
</evidence>
<keyword evidence="1" id="KW-1133">Transmembrane helix</keyword>